<feature type="transmembrane region" description="Helical" evidence="7">
    <location>
        <begin position="21"/>
        <end position="46"/>
    </location>
</feature>
<feature type="transmembrane region" description="Helical" evidence="7">
    <location>
        <begin position="116"/>
        <end position="136"/>
    </location>
</feature>
<dbReference type="SUPFAM" id="SSF161098">
    <property type="entry name" value="MetI-like"/>
    <property type="match status" value="1"/>
</dbReference>
<dbReference type="Pfam" id="PF00528">
    <property type="entry name" value="BPD_transp_1"/>
    <property type="match status" value="1"/>
</dbReference>
<dbReference type="AlphaFoldDB" id="A0A165T3T9"/>
<dbReference type="PANTHER" id="PTHR30193">
    <property type="entry name" value="ABC TRANSPORTER PERMEASE PROTEIN"/>
    <property type="match status" value="1"/>
</dbReference>
<comment type="subcellular location">
    <subcellularLocation>
        <location evidence="1 7">Cell membrane</location>
        <topology evidence="1 7">Multi-pass membrane protein</topology>
    </subcellularLocation>
</comment>
<evidence type="ECO:0000256" key="5">
    <source>
        <dbReference type="ARBA" id="ARBA00022989"/>
    </source>
</evidence>
<feature type="transmembrane region" description="Helical" evidence="7">
    <location>
        <begin position="271"/>
        <end position="294"/>
    </location>
</feature>
<evidence type="ECO:0000313" key="10">
    <source>
        <dbReference type="Proteomes" id="UP000076577"/>
    </source>
</evidence>
<dbReference type="GO" id="GO:0055085">
    <property type="term" value="P:transmembrane transport"/>
    <property type="evidence" value="ECO:0007669"/>
    <property type="project" value="InterPro"/>
</dbReference>
<reference evidence="9 10" key="1">
    <citation type="journal article" date="2016" name="Front. Microbiol.">
        <title>Comparative Genomic Analysis Reveals a Diverse Repertoire of Genes Involved in Prokaryote-Eukaryote Interactions within the Pseudovibrio Genus.</title>
        <authorList>
            <person name="Romano S."/>
            <person name="Fernandez-Guerra A."/>
            <person name="Reen F.J."/>
            <person name="Glockner F.O."/>
            <person name="Crowley S.P."/>
            <person name="O'Sullivan O."/>
            <person name="Cotter P.D."/>
            <person name="Adams C."/>
            <person name="Dobson A.D."/>
            <person name="O'Gara F."/>
        </authorList>
    </citation>
    <scope>NUCLEOTIDE SEQUENCE [LARGE SCALE GENOMIC DNA]</scope>
    <source>
        <strain evidence="9 10">Ad2</strain>
    </source>
</reference>
<dbReference type="PANTHER" id="PTHR30193:SF42">
    <property type="entry name" value="ABC TRANSPORTER PERMEASE PROTEIN"/>
    <property type="match status" value="1"/>
</dbReference>
<feature type="transmembrane region" description="Helical" evidence="7">
    <location>
        <begin position="211"/>
        <end position="236"/>
    </location>
</feature>
<comment type="similarity">
    <text evidence="7">Belongs to the binding-protein-dependent transport system permease family.</text>
</comment>
<keyword evidence="6 7" id="KW-0472">Membrane</keyword>
<comment type="caution">
    <text evidence="9">The sequence shown here is derived from an EMBL/GenBank/DDBJ whole genome shotgun (WGS) entry which is preliminary data.</text>
</comment>
<dbReference type="CDD" id="cd06261">
    <property type="entry name" value="TM_PBP2"/>
    <property type="match status" value="1"/>
</dbReference>
<dbReference type="PATRIC" id="fig|989403.3.peg.4730"/>
<name>A0A165T3T9_9HYPH</name>
<evidence type="ECO:0000313" key="9">
    <source>
        <dbReference type="EMBL" id="KZL05392.1"/>
    </source>
</evidence>
<evidence type="ECO:0000256" key="4">
    <source>
        <dbReference type="ARBA" id="ARBA00022692"/>
    </source>
</evidence>
<evidence type="ECO:0000256" key="3">
    <source>
        <dbReference type="ARBA" id="ARBA00022475"/>
    </source>
</evidence>
<dbReference type="Proteomes" id="UP000076577">
    <property type="component" value="Unassembled WGS sequence"/>
</dbReference>
<evidence type="ECO:0000256" key="1">
    <source>
        <dbReference type="ARBA" id="ARBA00004651"/>
    </source>
</evidence>
<keyword evidence="5 7" id="KW-1133">Transmembrane helix</keyword>
<keyword evidence="4 7" id="KW-0812">Transmembrane</keyword>
<organism evidence="9 10">
    <name type="scientific">Pseudovibrio axinellae</name>
    <dbReference type="NCBI Taxonomy" id="989403"/>
    <lineage>
        <taxon>Bacteria</taxon>
        <taxon>Pseudomonadati</taxon>
        <taxon>Pseudomonadota</taxon>
        <taxon>Alphaproteobacteria</taxon>
        <taxon>Hyphomicrobiales</taxon>
        <taxon>Stappiaceae</taxon>
        <taxon>Pseudovibrio</taxon>
    </lineage>
</organism>
<evidence type="ECO:0000259" key="8">
    <source>
        <dbReference type="PROSITE" id="PS50928"/>
    </source>
</evidence>
<dbReference type="InterPro" id="IPR035906">
    <property type="entry name" value="MetI-like_sf"/>
</dbReference>
<gene>
    <name evidence="9" type="primary">ugpA_1</name>
    <name evidence="9" type="ORF">PsAD2_04317</name>
</gene>
<dbReference type="PROSITE" id="PS50928">
    <property type="entry name" value="ABC_TM1"/>
    <property type="match status" value="1"/>
</dbReference>
<dbReference type="EMBL" id="LMCB01000152">
    <property type="protein sequence ID" value="KZL05392.1"/>
    <property type="molecule type" value="Genomic_DNA"/>
</dbReference>
<evidence type="ECO:0000256" key="6">
    <source>
        <dbReference type="ARBA" id="ARBA00023136"/>
    </source>
</evidence>
<feature type="transmembrane region" description="Helical" evidence="7">
    <location>
        <begin position="82"/>
        <end position="104"/>
    </location>
</feature>
<proteinExistence type="inferred from homology"/>
<accession>A0A165T3T9</accession>
<dbReference type="Gene3D" id="1.10.3720.10">
    <property type="entry name" value="MetI-like"/>
    <property type="match status" value="1"/>
</dbReference>
<keyword evidence="2 7" id="KW-0813">Transport</keyword>
<sequence length="303" mass="34111">MSHPQQRKQQMSVLDRLQRYLPQLVVAPPFLLLVFFVYGFIAWTGIISLTNSRMLPTFDVQGIQQYVRLLAMDRWNVAFDNLLIFGSLYILFSITIGCVLAVLLDQRIRAEGALRTIYLYPMAISFIVTGTAWKWILNPSLGIESYMQKLGWESFQFDWIVNRDMAIYVVVIAAVWQASGFVMALFLSALRTVDEDIIRAAHLDGASTTRIYFGIILPSLRPVFLSAFVILAHLSIKSFDLVVALTNGGPGYSSTLPANFMYEMAFRRNQIGLGAASAMMMLATVAAIIVPYLYSELRAKRHG</sequence>
<dbReference type="GO" id="GO:0005886">
    <property type="term" value="C:plasma membrane"/>
    <property type="evidence" value="ECO:0007669"/>
    <property type="project" value="UniProtKB-SubCell"/>
</dbReference>
<feature type="transmembrane region" description="Helical" evidence="7">
    <location>
        <begin position="165"/>
        <end position="190"/>
    </location>
</feature>
<dbReference type="InterPro" id="IPR000515">
    <property type="entry name" value="MetI-like"/>
</dbReference>
<dbReference type="OrthoDB" id="9801818at2"/>
<dbReference type="RefSeq" id="WP_068010537.1">
    <property type="nucleotide sequence ID" value="NZ_FOFM01000001.1"/>
</dbReference>
<dbReference type="STRING" id="989403.SAMN05421798_101940"/>
<feature type="domain" description="ABC transmembrane type-1" evidence="8">
    <location>
        <begin position="79"/>
        <end position="294"/>
    </location>
</feature>
<evidence type="ECO:0000256" key="7">
    <source>
        <dbReference type="RuleBase" id="RU363032"/>
    </source>
</evidence>
<protein>
    <submittedName>
        <fullName evidence="9">sn-glycerol-3-phosphate transport system permease protein UgpA</fullName>
    </submittedName>
</protein>
<dbReference type="InterPro" id="IPR051393">
    <property type="entry name" value="ABC_transporter_permease"/>
</dbReference>
<keyword evidence="3" id="KW-1003">Cell membrane</keyword>
<evidence type="ECO:0000256" key="2">
    <source>
        <dbReference type="ARBA" id="ARBA00022448"/>
    </source>
</evidence>
<keyword evidence="10" id="KW-1185">Reference proteome</keyword>